<protein>
    <recommendedName>
        <fullName evidence="1">DUF3870 domain-containing protein</fullName>
    </recommendedName>
</protein>
<dbReference type="RefSeq" id="WP_094454524.1">
    <property type="nucleotide sequence ID" value="NZ_NMVJ01000007.1"/>
</dbReference>
<dbReference type="AlphaFoldDB" id="A0A255ELJ7"/>
<accession>A0A255ELJ7</accession>
<proteinExistence type="predicted"/>
<keyword evidence="3" id="KW-1185">Reference proteome</keyword>
<organism evidence="2 3">
    <name type="scientific">Parenemella sanctibonifatiensis</name>
    <dbReference type="NCBI Taxonomy" id="2016505"/>
    <lineage>
        <taxon>Bacteria</taxon>
        <taxon>Bacillati</taxon>
        <taxon>Actinomycetota</taxon>
        <taxon>Actinomycetes</taxon>
        <taxon>Propionibacteriales</taxon>
        <taxon>Propionibacteriaceae</taxon>
        <taxon>Parenemella</taxon>
    </lineage>
</organism>
<evidence type="ECO:0000313" key="2">
    <source>
        <dbReference type="EMBL" id="OYN90332.1"/>
    </source>
</evidence>
<dbReference type="InterPro" id="IPR024617">
    <property type="entry name" value="DUF3870"/>
</dbReference>
<gene>
    <name evidence="2" type="ORF">CGZ91_09240</name>
</gene>
<comment type="caution">
    <text evidence="2">The sequence shown here is derived from an EMBL/GenBank/DDBJ whole genome shotgun (WGS) entry which is preliminary data.</text>
</comment>
<dbReference type="Pfam" id="PF12986">
    <property type="entry name" value="DUF3870"/>
    <property type="match status" value="1"/>
</dbReference>
<sequence>MPTIYLTGEAKSPSNNPITTQWGLFFVGLVVNTESHVIVEADCSATLPLTIRFVRELLEGHSLLEDDALIESITERYHGSSQKALAAAVRNASAKYRDLTADPTAQPDTHPPARD</sequence>
<evidence type="ECO:0000259" key="1">
    <source>
        <dbReference type="Pfam" id="PF12986"/>
    </source>
</evidence>
<reference evidence="2 3" key="1">
    <citation type="submission" date="2017-07" db="EMBL/GenBank/DDBJ databases">
        <title>Draft whole genome sequences of clinical Proprionibacteriaceae strains.</title>
        <authorList>
            <person name="Bernier A.-M."/>
            <person name="Bernard K."/>
            <person name="Domingo M.-C."/>
        </authorList>
    </citation>
    <scope>NUCLEOTIDE SEQUENCE [LARGE SCALE GENOMIC DNA]</scope>
    <source>
        <strain evidence="2 3">NML 150081</strain>
    </source>
</reference>
<dbReference type="EMBL" id="NMVJ01000007">
    <property type="protein sequence ID" value="OYN90332.1"/>
    <property type="molecule type" value="Genomic_DNA"/>
</dbReference>
<feature type="domain" description="DUF3870" evidence="1">
    <location>
        <begin position="5"/>
        <end position="97"/>
    </location>
</feature>
<name>A0A255ELJ7_9ACTN</name>
<dbReference type="Proteomes" id="UP000216300">
    <property type="component" value="Unassembled WGS sequence"/>
</dbReference>
<dbReference type="OrthoDB" id="88363at2"/>
<evidence type="ECO:0000313" key="3">
    <source>
        <dbReference type="Proteomes" id="UP000216300"/>
    </source>
</evidence>